<keyword evidence="1" id="KW-0378">Hydrolase</keyword>
<dbReference type="SUPFAM" id="SSF52743">
    <property type="entry name" value="Subtilisin-like"/>
    <property type="match status" value="1"/>
</dbReference>
<gene>
    <name evidence="1" type="ORF">PCL_04155</name>
</gene>
<protein>
    <submittedName>
        <fullName evidence="1">Subtilisin-like protease PR1I</fullName>
    </submittedName>
</protein>
<name>A0A2U3ER34_PURLI</name>
<comment type="caution">
    <text evidence="1">The sequence shown here is derived from an EMBL/GenBank/DDBJ whole genome shotgun (WGS) entry which is preliminary data.</text>
</comment>
<dbReference type="Gene3D" id="3.40.50.200">
    <property type="entry name" value="Peptidase S8/S53 domain"/>
    <property type="match status" value="1"/>
</dbReference>
<accession>A0A2U3ER34</accession>
<reference evidence="1 2" key="1">
    <citation type="journal article" date="2016" name="Front. Microbiol.">
        <title>Genome and transcriptome sequences reveal the specific parasitism of the nematophagous Purpureocillium lilacinum 36-1.</title>
        <authorList>
            <person name="Xie J."/>
            <person name="Li S."/>
            <person name="Mo C."/>
            <person name="Xiao X."/>
            <person name="Peng D."/>
            <person name="Wang G."/>
            <person name="Xiao Y."/>
        </authorList>
    </citation>
    <scope>NUCLEOTIDE SEQUENCE [LARGE SCALE GENOMIC DNA]</scope>
    <source>
        <strain evidence="1 2">36-1</strain>
    </source>
</reference>
<dbReference type="AlphaFoldDB" id="A0A2U3ER34"/>
<keyword evidence="1" id="KW-0645">Protease</keyword>
<evidence type="ECO:0000313" key="2">
    <source>
        <dbReference type="Proteomes" id="UP000245956"/>
    </source>
</evidence>
<dbReference type="InterPro" id="IPR036852">
    <property type="entry name" value="Peptidase_S8/S53_dom_sf"/>
</dbReference>
<dbReference type="EMBL" id="LCWV01000001">
    <property type="protein sequence ID" value="PWI76961.1"/>
    <property type="molecule type" value="Genomic_DNA"/>
</dbReference>
<proteinExistence type="predicted"/>
<dbReference type="Proteomes" id="UP000245956">
    <property type="component" value="Unassembled WGS sequence"/>
</dbReference>
<evidence type="ECO:0000313" key="1">
    <source>
        <dbReference type="EMBL" id="PWI76961.1"/>
    </source>
</evidence>
<sequence>MSDALAHIYDLGGQSVMSGTSTTTPHVHVVGLAAYLATLEGTSNGDALCSRIMALGTKNALQGVPSGTVNLLAFNGNPSGWEPHYALPNPQCSHFSMAAIRLIMARGVLETASHREDGIQTMLSHGGS</sequence>
<dbReference type="GO" id="GO:0006508">
    <property type="term" value="P:proteolysis"/>
    <property type="evidence" value="ECO:0007669"/>
    <property type="project" value="UniProtKB-KW"/>
</dbReference>
<dbReference type="GO" id="GO:0004252">
    <property type="term" value="F:serine-type endopeptidase activity"/>
    <property type="evidence" value="ECO:0007669"/>
    <property type="project" value="InterPro"/>
</dbReference>
<organism evidence="1 2">
    <name type="scientific">Purpureocillium lilacinum</name>
    <name type="common">Paecilomyces lilacinus</name>
    <dbReference type="NCBI Taxonomy" id="33203"/>
    <lineage>
        <taxon>Eukaryota</taxon>
        <taxon>Fungi</taxon>
        <taxon>Dikarya</taxon>
        <taxon>Ascomycota</taxon>
        <taxon>Pezizomycotina</taxon>
        <taxon>Sordariomycetes</taxon>
        <taxon>Hypocreomycetidae</taxon>
        <taxon>Hypocreales</taxon>
        <taxon>Ophiocordycipitaceae</taxon>
        <taxon>Purpureocillium</taxon>
    </lineage>
</organism>